<keyword evidence="2" id="KW-1185">Reference proteome</keyword>
<reference evidence="1 2" key="1">
    <citation type="journal article" date="2024" name="Science">
        <title>Giant polyketide synthase enzymes in the biosynthesis of giant marine polyether toxins.</title>
        <authorList>
            <person name="Fallon T.R."/>
            <person name="Shende V.V."/>
            <person name="Wierzbicki I.H."/>
            <person name="Pendleton A.L."/>
            <person name="Watervoot N.F."/>
            <person name="Auber R.P."/>
            <person name="Gonzalez D.J."/>
            <person name="Wisecaver J.H."/>
            <person name="Moore B.S."/>
        </authorList>
    </citation>
    <scope>NUCLEOTIDE SEQUENCE [LARGE SCALE GENOMIC DNA]</scope>
    <source>
        <strain evidence="1 2">12B1</strain>
    </source>
</reference>
<comment type="caution">
    <text evidence="1">The sequence shown here is derived from an EMBL/GenBank/DDBJ whole genome shotgun (WGS) entry which is preliminary data.</text>
</comment>
<evidence type="ECO:0000313" key="2">
    <source>
        <dbReference type="Proteomes" id="UP001515480"/>
    </source>
</evidence>
<accession>A0AB34K8G3</accession>
<organism evidence="1 2">
    <name type="scientific">Prymnesium parvum</name>
    <name type="common">Toxic golden alga</name>
    <dbReference type="NCBI Taxonomy" id="97485"/>
    <lineage>
        <taxon>Eukaryota</taxon>
        <taxon>Haptista</taxon>
        <taxon>Haptophyta</taxon>
        <taxon>Prymnesiophyceae</taxon>
        <taxon>Prymnesiales</taxon>
        <taxon>Prymnesiaceae</taxon>
        <taxon>Prymnesium</taxon>
    </lineage>
</organism>
<gene>
    <name evidence="1" type="ORF">AB1Y20_000497</name>
</gene>
<dbReference type="AlphaFoldDB" id="A0AB34K8G3"/>
<evidence type="ECO:0000313" key="1">
    <source>
        <dbReference type="EMBL" id="KAL1529553.1"/>
    </source>
</evidence>
<protein>
    <submittedName>
        <fullName evidence="1">Uncharacterized protein</fullName>
    </submittedName>
</protein>
<dbReference type="EMBL" id="JBGBPQ010000001">
    <property type="protein sequence ID" value="KAL1529553.1"/>
    <property type="molecule type" value="Genomic_DNA"/>
</dbReference>
<sequence>MPSHHDVRLDVCMDNFWVRPTGVYGKPVWLRPRVLQLFYDDDNDQLRAHRGPTVPGGHAAFTRTCAVYSPSELDETHTSTACTLRVEALRAQVAAFTQRVGSCYIVEAGILGFANGACVSTGLSEQRVLSSACVWAVEDYEARHGEPPQQIVLHLDVNGSLTLGDVAGKKQVQKMIVSLSEQLLRRAEAGDVQLPESTRAAVAEALHLDEAMLLQEFDLMYNSRDLIRAVEFCRSILVKTRSAPLTLAIRTNGVEFEAAAQYIKKVLAEHMQVFLSEEADTLTRYVVTHEDAERDLYFHPVLLEKMAKTTSYDLHSYVDELRTVCGRHSSLEAWHAVSAGSLKKADKLFKQYLGVSASEEEKPSDFSSRPPALRPMIVREAWQLPGDEAGDYKLLAPIDSRAAGPWWAGFELPVSSTAQTSASWVSLVRFHVLRAWECVAVRWALYLYSLLRGIGRMIMKMCGLLKDSSRI</sequence>
<proteinExistence type="predicted"/>
<dbReference type="Proteomes" id="UP001515480">
    <property type="component" value="Unassembled WGS sequence"/>
</dbReference>
<name>A0AB34K8G3_PRYPA</name>